<keyword evidence="3" id="KW-1185">Reference proteome</keyword>
<feature type="compositionally biased region" description="Low complexity" evidence="1">
    <location>
        <begin position="23"/>
        <end position="43"/>
    </location>
</feature>
<dbReference type="Proteomes" id="UP000484988">
    <property type="component" value="Unassembled WGS sequence"/>
</dbReference>
<proteinExistence type="predicted"/>
<gene>
    <name evidence="2" type="ORF">SCWH03_02700</name>
</gene>
<organism evidence="2 3">
    <name type="scientific">Streptomyces pacificus</name>
    <dbReference type="NCBI Taxonomy" id="2705029"/>
    <lineage>
        <taxon>Bacteria</taxon>
        <taxon>Bacillati</taxon>
        <taxon>Actinomycetota</taxon>
        <taxon>Actinomycetes</taxon>
        <taxon>Kitasatosporales</taxon>
        <taxon>Streptomycetaceae</taxon>
        <taxon>Streptomyces</taxon>
    </lineage>
</organism>
<reference evidence="2 3" key="1">
    <citation type="submission" date="2020-02" db="EMBL/GenBank/DDBJ databases">
        <title>Whole Genome Shotgun Sequence of Streptomyces sp. strain CWH03.</title>
        <authorList>
            <person name="Dohra H."/>
            <person name="Kodani S."/>
            <person name="Yamamura H."/>
        </authorList>
    </citation>
    <scope>NUCLEOTIDE SEQUENCE [LARGE SCALE GENOMIC DNA]</scope>
    <source>
        <strain evidence="2 3">CWH03</strain>
    </source>
</reference>
<feature type="region of interest" description="Disordered" evidence="1">
    <location>
        <begin position="1"/>
        <end position="48"/>
    </location>
</feature>
<evidence type="ECO:0000256" key="1">
    <source>
        <dbReference type="SAM" id="MobiDB-lite"/>
    </source>
</evidence>
<sequence length="113" mass="10775">MLAASALSGWLRPTTASADSERPAVSAAVTAPNASTSAASTAPMIRSRPGSVVAAARSRDEVSAQALRLAGGSGGRADRSAEGGDFGAGAGPGRAGTCGTGEGGSVEPGMCVN</sequence>
<evidence type="ECO:0000313" key="2">
    <source>
        <dbReference type="EMBL" id="GFH34064.1"/>
    </source>
</evidence>
<comment type="caution">
    <text evidence="2">The sequence shown here is derived from an EMBL/GenBank/DDBJ whole genome shotgun (WGS) entry which is preliminary data.</text>
</comment>
<dbReference type="EMBL" id="BLLG01000001">
    <property type="protein sequence ID" value="GFH34064.1"/>
    <property type="molecule type" value="Genomic_DNA"/>
</dbReference>
<name>A0A6A0AQC1_9ACTN</name>
<dbReference type="AlphaFoldDB" id="A0A6A0AQC1"/>
<evidence type="ECO:0000313" key="3">
    <source>
        <dbReference type="Proteomes" id="UP000484988"/>
    </source>
</evidence>
<protein>
    <submittedName>
        <fullName evidence="2">Uncharacterized protein</fullName>
    </submittedName>
</protein>
<feature type="compositionally biased region" description="Gly residues" evidence="1">
    <location>
        <begin position="84"/>
        <end position="106"/>
    </location>
</feature>
<accession>A0A6A0AQC1</accession>
<feature type="region of interest" description="Disordered" evidence="1">
    <location>
        <begin position="67"/>
        <end position="113"/>
    </location>
</feature>